<evidence type="ECO:0000256" key="11">
    <source>
        <dbReference type="ARBA" id="ARBA00023136"/>
    </source>
</evidence>
<dbReference type="FunFam" id="3.40.50.300:FF:000163">
    <property type="entry name" value="Multidrug resistance-associated protein member 4"/>
    <property type="match status" value="1"/>
</dbReference>
<dbReference type="HOGENOM" id="CLU_000604_27_1_1"/>
<dbReference type="InterPro" id="IPR027417">
    <property type="entry name" value="P-loop_NTPase"/>
</dbReference>
<dbReference type="PANTHER" id="PTHR24223">
    <property type="entry name" value="ATP-BINDING CASSETTE SUB-FAMILY C"/>
    <property type="match status" value="1"/>
</dbReference>
<dbReference type="InterPro" id="IPR003439">
    <property type="entry name" value="ABC_transporter-like_ATP-bd"/>
</dbReference>
<dbReference type="CDD" id="cd18598">
    <property type="entry name" value="ABC_6TM_MRP7_D1_like"/>
    <property type="match status" value="1"/>
</dbReference>
<dbReference type="OMA" id="PYAWPSQ"/>
<keyword evidence="4" id="KW-0813">Transport</keyword>
<feature type="transmembrane region" description="Helical" evidence="14">
    <location>
        <begin position="887"/>
        <end position="906"/>
    </location>
</feature>
<evidence type="ECO:0000256" key="7">
    <source>
        <dbReference type="ARBA" id="ARBA00022741"/>
    </source>
</evidence>
<gene>
    <name evidence="17" type="ORF">NEMVEDRAFT_v1g88546</name>
</gene>
<dbReference type="InterPro" id="IPR017871">
    <property type="entry name" value="ABC_transporter-like_CS"/>
</dbReference>
<keyword evidence="9" id="KW-1278">Translocase</keyword>
<dbReference type="GO" id="GO:0055085">
    <property type="term" value="P:transmembrane transport"/>
    <property type="evidence" value="ECO:0000318"/>
    <property type="project" value="GO_Central"/>
</dbReference>
<dbReference type="InterPro" id="IPR011527">
    <property type="entry name" value="ABC1_TM_dom"/>
</dbReference>
<evidence type="ECO:0000313" key="18">
    <source>
        <dbReference type="Proteomes" id="UP000001593"/>
    </source>
</evidence>
<dbReference type="Proteomes" id="UP000001593">
    <property type="component" value="Unassembled WGS sequence"/>
</dbReference>
<feature type="region of interest" description="Disordered" evidence="13">
    <location>
        <begin position="687"/>
        <end position="718"/>
    </location>
</feature>
<dbReference type="InterPro" id="IPR003593">
    <property type="entry name" value="AAA+_ATPase"/>
</dbReference>
<dbReference type="Gene3D" id="1.20.1560.10">
    <property type="entry name" value="ABC transporter type 1, transmembrane domain"/>
    <property type="match status" value="2"/>
</dbReference>
<feature type="transmembrane region" description="Helical" evidence="14">
    <location>
        <begin position="377"/>
        <end position="398"/>
    </location>
</feature>
<feature type="domain" description="ABC transmembrane type-1" evidence="16">
    <location>
        <begin position="127"/>
        <end position="403"/>
    </location>
</feature>
<evidence type="ECO:0000256" key="4">
    <source>
        <dbReference type="ARBA" id="ARBA00022448"/>
    </source>
</evidence>
<feature type="domain" description="ABC transmembrane type-1" evidence="16">
    <location>
        <begin position="747"/>
        <end position="1058"/>
    </location>
</feature>
<keyword evidence="7" id="KW-0547">Nucleotide-binding</keyword>
<dbReference type="PANTHER" id="PTHR24223:SF330">
    <property type="entry name" value="ATP-BINDING CASSETTE SUB-FAMILY C MEMBER 10"/>
    <property type="match status" value="1"/>
</dbReference>
<dbReference type="GO" id="GO:0005524">
    <property type="term" value="F:ATP binding"/>
    <property type="evidence" value="ECO:0007669"/>
    <property type="project" value="UniProtKB-KW"/>
</dbReference>
<evidence type="ECO:0000256" key="10">
    <source>
        <dbReference type="ARBA" id="ARBA00022989"/>
    </source>
</evidence>
<keyword evidence="18" id="KW-1185">Reference proteome</keyword>
<dbReference type="CDD" id="cd03244">
    <property type="entry name" value="ABCC_MRP_domain2"/>
    <property type="match status" value="1"/>
</dbReference>
<feature type="transmembrane region" description="Helical" evidence="14">
    <location>
        <begin position="262"/>
        <end position="280"/>
    </location>
</feature>
<feature type="transmembrane region" description="Helical" evidence="14">
    <location>
        <begin position="130"/>
        <end position="149"/>
    </location>
</feature>
<sequence length="1346" mass="149844">DDLGIAEDGANCISKLSFWWVRGLMNKGAKGHLQNAEDLFLLPKSLRTVHLRQKFLKEFYCSKSPAPEAQSKRRTTSSETSGFSDSGEIDVGFSGNDEVFEQGTIVKRTLLGGLHYAFGLQYFSLGILKLFCDCLGFSGPLLLHALVSFMENKTEPVIHGYYYAMGVLVSALLTALTNCHFTYWVHKISYKIRAAIITTVYHKTLAVSTTSLGKFSSGEVLNFMSTDTDRVVNFANSFHQFWSLPFQIAVSLYLLYQQVGLAFLAGLGFALLLIPLNRWLAIKIQKYSTEMMTQKDSRVKIMNEILYGIRVIKFYAWENNFKNKVNTFRNAELKSLKGRKYLDAWCVYFWATTPIIISILTFTTYVLMGNQLTAAKVFTSVALFQMLITPLNAFPWVINGMMEAWVSVKRLQAFLTLEELDPDNYYIYIPAQSAGDAVQIVDGHFSWRYKPPQQEAKETKDVENLAEIETEVKSTVGLLSGLNLSIRKGQLIGVIGGVGSGKSSLLSALTAEMDKLTGQVFVAGLDGGFGLVAQEPWIQHATVKENILFGKPYDVDKYSDVINACALREDLQSLPAGDDTEIGENGVNLSGGQKARVGLARAVYQNKSIYLLDDPLAAVDAHVAAHLYKHCITGLLRHKTVILCTHHTKFLSGADHVIVMSNGTVMHSGPPSEILSSERILRQISRDVSRERSLDGKEGGEDGEENADEPTGDGRLVEEEAKDVGAVRLHVYGSYWRAIGHCLATSILLSLLLMQGSRTIGDWWLAYWISHSKIDHTDNATTITHHSHDSTHPEAPYAAPFLRGVNIKKNTLKFYLVVYAGIAVANTVFTLFRAFLFAYGGIKAAKTIHQRLLSSILAAPISFFDITPIGRIINRFSSDVYSIDDSLPFMLNIFLAQAYFVVASLVITCYGLPWMALLVAPLMIIYYYLQGYYRKTSRELKRIITVTESPIYAHFSETLTGLSTIRALRHTQRFRTENEERLEVNQRANYCEMVAYVWLVLRLQGIGVAINAGVAFLAVLEHHFHTVDPGLVGLAMSYALSVTQSIADMVNSFAETEKQMVSVERAEQYITRIPVEKPGGSKVCHAHILLLSSLSDISRLLSSSWPTHGRIRFHNIVLVYRPGLPPALRNVSLEIHAGEKVGIVGRTGSGKSSLFLVLFRMVEVAEGAVILDGVNIASLPLDKLRSRLAIIPQDPFLFSGSVRDNIDPWGKCSDRDLWITLERCHLQQPVSDLGGLDAEVGERGRNFSAGQRQLVCLARAMLTRAKILCIDEATASVDMETDRFIQRTIREAFRTSTVLTIAHRIDTVMDSDRVLVMNKGTVTEFEKPDTLMANQNSLFYSLVHSS</sequence>
<feature type="non-terminal residue" evidence="17">
    <location>
        <position position="1346"/>
    </location>
</feature>
<feature type="transmembrane region" description="Helical" evidence="14">
    <location>
        <begin position="995"/>
        <end position="1019"/>
    </location>
</feature>
<feature type="domain" description="ABC transporter" evidence="15">
    <location>
        <begin position="1111"/>
        <end position="1344"/>
    </location>
</feature>
<dbReference type="PROSITE" id="PS50929">
    <property type="entry name" value="ABC_TM1F"/>
    <property type="match status" value="2"/>
</dbReference>
<evidence type="ECO:0000256" key="9">
    <source>
        <dbReference type="ARBA" id="ARBA00022967"/>
    </source>
</evidence>
<comment type="catalytic activity">
    <reaction evidence="12">
        <text>ATP + H2O + xenobioticSide 1 = ADP + phosphate + xenobioticSide 2.</text>
        <dbReference type="EC" id="7.6.2.2"/>
    </reaction>
</comment>
<evidence type="ECO:0000256" key="12">
    <source>
        <dbReference type="ARBA" id="ARBA00034018"/>
    </source>
</evidence>
<keyword evidence="6" id="KW-0677">Repeat</keyword>
<dbReference type="SMART" id="SM00382">
    <property type="entry name" value="AAA"/>
    <property type="match status" value="2"/>
</dbReference>
<evidence type="ECO:0000256" key="1">
    <source>
        <dbReference type="ARBA" id="ARBA00004141"/>
    </source>
</evidence>
<dbReference type="PROSITE" id="PS50893">
    <property type="entry name" value="ABC_TRANSPORTER_2"/>
    <property type="match status" value="2"/>
</dbReference>
<dbReference type="GO" id="GO:0016887">
    <property type="term" value="F:ATP hydrolysis activity"/>
    <property type="evidence" value="ECO:0007669"/>
    <property type="project" value="InterPro"/>
</dbReference>
<proteinExistence type="inferred from homology"/>
<dbReference type="InterPro" id="IPR036640">
    <property type="entry name" value="ABC1_TM_sf"/>
</dbReference>
<name>A7RP39_NEMVE</name>
<keyword evidence="10 14" id="KW-1133">Transmembrane helix</keyword>
<evidence type="ECO:0000313" key="17">
    <source>
        <dbReference type="EMBL" id="EDO46846.1"/>
    </source>
</evidence>
<keyword evidence="8" id="KW-0067">ATP-binding</keyword>
<dbReference type="GO" id="GO:0005886">
    <property type="term" value="C:plasma membrane"/>
    <property type="evidence" value="ECO:0000318"/>
    <property type="project" value="GO_Central"/>
</dbReference>
<feature type="transmembrane region" description="Helical" evidence="14">
    <location>
        <begin position="848"/>
        <end position="866"/>
    </location>
</feature>
<evidence type="ECO:0000256" key="8">
    <source>
        <dbReference type="ARBA" id="ARBA00022840"/>
    </source>
</evidence>
<evidence type="ECO:0000256" key="14">
    <source>
        <dbReference type="SAM" id="Phobius"/>
    </source>
</evidence>
<feature type="domain" description="ABC transporter" evidence="15">
    <location>
        <begin position="460"/>
        <end position="687"/>
    </location>
</feature>
<keyword evidence="11 14" id="KW-0472">Membrane</keyword>
<feature type="transmembrane region" description="Helical" evidence="14">
    <location>
        <begin position="816"/>
        <end position="842"/>
    </location>
</feature>
<evidence type="ECO:0000256" key="3">
    <source>
        <dbReference type="ARBA" id="ARBA00012191"/>
    </source>
</evidence>
<feature type="region of interest" description="Disordered" evidence="13">
    <location>
        <begin position="68"/>
        <end position="87"/>
    </location>
</feature>
<feature type="transmembrane region" description="Helical" evidence="14">
    <location>
        <begin position="161"/>
        <end position="185"/>
    </location>
</feature>
<protein>
    <recommendedName>
        <fullName evidence="3">ABC-type xenobiotic transporter</fullName>
        <ecNumber evidence="3">7.6.2.2</ecNumber>
    </recommendedName>
</protein>
<evidence type="ECO:0000256" key="5">
    <source>
        <dbReference type="ARBA" id="ARBA00022692"/>
    </source>
</evidence>
<evidence type="ECO:0000259" key="16">
    <source>
        <dbReference type="PROSITE" id="PS50929"/>
    </source>
</evidence>
<organism evidence="17 18">
    <name type="scientific">Nematostella vectensis</name>
    <name type="common">Starlet sea anemone</name>
    <dbReference type="NCBI Taxonomy" id="45351"/>
    <lineage>
        <taxon>Eukaryota</taxon>
        <taxon>Metazoa</taxon>
        <taxon>Cnidaria</taxon>
        <taxon>Anthozoa</taxon>
        <taxon>Hexacorallia</taxon>
        <taxon>Actiniaria</taxon>
        <taxon>Edwardsiidae</taxon>
        <taxon>Nematostella</taxon>
    </lineage>
</organism>
<dbReference type="Gene3D" id="3.40.50.300">
    <property type="entry name" value="P-loop containing nucleotide triphosphate hydrolases"/>
    <property type="match status" value="2"/>
</dbReference>
<evidence type="ECO:0000256" key="6">
    <source>
        <dbReference type="ARBA" id="ARBA00022737"/>
    </source>
</evidence>
<dbReference type="PhylomeDB" id="A7RP39"/>
<feature type="transmembrane region" description="Helical" evidence="14">
    <location>
        <begin position="912"/>
        <end position="929"/>
    </location>
</feature>
<dbReference type="InParanoid" id="A7RP39"/>
<feature type="transmembrane region" description="Helical" evidence="14">
    <location>
        <begin position="347"/>
        <end position="368"/>
    </location>
</feature>
<reference evidence="17 18" key="1">
    <citation type="journal article" date="2007" name="Science">
        <title>Sea anemone genome reveals ancestral eumetazoan gene repertoire and genomic organization.</title>
        <authorList>
            <person name="Putnam N.H."/>
            <person name="Srivastava M."/>
            <person name="Hellsten U."/>
            <person name="Dirks B."/>
            <person name="Chapman J."/>
            <person name="Salamov A."/>
            <person name="Terry A."/>
            <person name="Shapiro H."/>
            <person name="Lindquist E."/>
            <person name="Kapitonov V.V."/>
            <person name="Jurka J."/>
            <person name="Genikhovich G."/>
            <person name="Grigoriev I.V."/>
            <person name="Lucas S.M."/>
            <person name="Steele R.E."/>
            <person name="Finnerty J.R."/>
            <person name="Technau U."/>
            <person name="Martindale M.Q."/>
            <person name="Rokhsar D.S."/>
        </authorList>
    </citation>
    <scope>NUCLEOTIDE SEQUENCE [LARGE SCALE GENOMIC DNA]</scope>
    <source>
        <strain evidence="18">CH2 X CH6</strain>
    </source>
</reference>
<evidence type="ECO:0000259" key="15">
    <source>
        <dbReference type="PROSITE" id="PS50893"/>
    </source>
</evidence>
<dbReference type="eggNOG" id="KOG0054">
    <property type="taxonomic scope" value="Eukaryota"/>
</dbReference>
<dbReference type="PROSITE" id="PS00211">
    <property type="entry name" value="ABC_TRANSPORTER_1"/>
    <property type="match status" value="2"/>
</dbReference>
<keyword evidence="5 14" id="KW-0812">Transmembrane</keyword>
<comment type="similarity">
    <text evidence="2">Belongs to the ABC transporter superfamily. ABCC family. Conjugate transporter (TC 3.A.1.208) subfamily.</text>
</comment>
<dbReference type="FunFam" id="1.20.1560.10:FF:000037">
    <property type="entry name" value="ATP-binding cassette subfamily C member 10"/>
    <property type="match status" value="1"/>
</dbReference>
<dbReference type="GO" id="GO:0015711">
    <property type="term" value="P:organic anion transport"/>
    <property type="evidence" value="ECO:0000318"/>
    <property type="project" value="GO_Central"/>
</dbReference>
<feature type="transmembrane region" description="Helical" evidence="14">
    <location>
        <begin position="238"/>
        <end position="256"/>
    </location>
</feature>
<dbReference type="EC" id="7.6.2.2" evidence="3"/>
<dbReference type="SUPFAM" id="SSF90123">
    <property type="entry name" value="ABC transporter transmembrane region"/>
    <property type="match status" value="2"/>
</dbReference>
<dbReference type="CDD" id="cd18605">
    <property type="entry name" value="ABC_6TM_MRP7_D2_like"/>
    <property type="match status" value="1"/>
</dbReference>
<evidence type="ECO:0000256" key="13">
    <source>
        <dbReference type="SAM" id="MobiDB-lite"/>
    </source>
</evidence>
<dbReference type="FunFam" id="3.40.50.300:FF:001750">
    <property type="entry name" value="ATP-binding cassette transporter"/>
    <property type="match status" value="1"/>
</dbReference>
<evidence type="ECO:0000256" key="2">
    <source>
        <dbReference type="ARBA" id="ARBA00009726"/>
    </source>
</evidence>
<dbReference type="Pfam" id="PF00664">
    <property type="entry name" value="ABC_membrane"/>
    <property type="match status" value="2"/>
</dbReference>
<dbReference type="InterPro" id="IPR050173">
    <property type="entry name" value="ABC_transporter_C-like"/>
</dbReference>
<feature type="compositionally biased region" description="Basic and acidic residues" evidence="13">
    <location>
        <begin position="687"/>
        <end position="700"/>
    </location>
</feature>
<dbReference type="EMBL" id="DS469524">
    <property type="protein sequence ID" value="EDO46846.1"/>
    <property type="molecule type" value="Genomic_DNA"/>
</dbReference>
<accession>A7RP39</accession>
<feature type="compositionally biased region" description="Acidic residues" evidence="13">
    <location>
        <begin position="701"/>
        <end position="711"/>
    </location>
</feature>
<dbReference type="GO" id="GO:0008559">
    <property type="term" value="F:ABC-type xenobiotic transporter activity"/>
    <property type="evidence" value="ECO:0000318"/>
    <property type="project" value="GO_Central"/>
</dbReference>
<dbReference type="SUPFAM" id="SSF52540">
    <property type="entry name" value="P-loop containing nucleoside triphosphate hydrolases"/>
    <property type="match status" value="2"/>
</dbReference>
<dbReference type="Pfam" id="PF00005">
    <property type="entry name" value="ABC_tran"/>
    <property type="match status" value="2"/>
</dbReference>
<dbReference type="CDD" id="cd03250">
    <property type="entry name" value="ABCC_MRP_domain1"/>
    <property type="match status" value="1"/>
</dbReference>
<comment type="subcellular location">
    <subcellularLocation>
        <location evidence="1">Membrane</location>
        <topology evidence="1">Multi-pass membrane protein</topology>
    </subcellularLocation>
</comment>